<name>A0A0K2V228_LEPSM</name>
<dbReference type="AlphaFoldDB" id="A0A0K2V228"/>
<proteinExistence type="predicted"/>
<evidence type="ECO:0000313" key="1">
    <source>
        <dbReference type="EMBL" id="CDW44573.1"/>
    </source>
</evidence>
<protein>
    <submittedName>
        <fullName evidence="1">Uncharacterized protein</fullName>
    </submittedName>
</protein>
<accession>A0A0K2V228</accession>
<organism evidence="1">
    <name type="scientific">Lepeophtheirus salmonis</name>
    <name type="common">Salmon louse</name>
    <name type="synonym">Caligus salmonis</name>
    <dbReference type="NCBI Taxonomy" id="72036"/>
    <lineage>
        <taxon>Eukaryota</taxon>
        <taxon>Metazoa</taxon>
        <taxon>Ecdysozoa</taxon>
        <taxon>Arthropoda</taxon>
        <taxon>Crustacea</taxon>
        <taxon>Multicrustacea</taxon>
        <taxon>Hexanauplia</taxon>
        <taxon>Copepoda</taxon>
        <taxon>Siphonostomatoida</taxon>
        <taxon>Caligidae</taxon>
        <taxon>Lepeophtheirus</taxon>
    </lineage>
</organism>
<dbReference type="EMBL" id="HACA01027212">
    <property type="protein sequence ID" value="CDW44573.1"/>
    <property type="molecule type" value="Transcribed_RNA"/>
</dbReference>
<reference evidence="1" key="1">
    <citation type="submission" date="2014-05" db="EMBL/GenBank/DDBJ databases">
        <authorList>
            <person name="Chronopoulou M."/>
        </authorList>
    </citation>
    <scope>NUCLEOTIDE SEQUENCE</scope>
    <source>
        <tissue evidence="1">Whole organism</tissue>
    </source>
</reference>
<sequence length="31" mass="3658">MHHEVSPPCRGCGLRDEEPFHLVYECPKFMI</sequence>